<feature type="region of interest" description="Disordered" evidence="1">
    <location>
        <begin position="1"/>
        <end position="79"/>
    </location>
</feature>
<keyword evidence="3" id="KW-1185">Reference proteome</keyword>
<proteinExistence type="predicted"/>
<evidence type="ECO:0000313" key="2">
    <source>
        <dbReference type="EMBL" id="KAJ1374150.1"/>
    </source>
</evidence>
<comment type="caution">
    <text evidence="2">The sequence shown here is derived from an EMBL/GenBank/DDBJ whole genome shotgun (WGS) entry which is preliminary data.</text>
</comment>
<dbReference type="AlphaFoldDB" id="A0AAD5WLJ0"/>
<dbReference type="EMBL" id="JAHQIW010007404">
    <property type="protein sequence ID" value="KAJ1374150.1"/>
    <property type="molecule type" value="Genomic_DNA"/>
</dbReference>
<organism evidence="2 3">
    <name type="scientific">Parelaphostrongylus tenuis</name>
    <name type="common">Meningeal worm</name>
    <dbReference type="NCBI Taxonomy" id="148309"/>
    <lineage>
        <taxon>Eukaryota</taxon>
        <taxon>Metazoa</taxon>
        <taxon>Ecdysozoa</taxon>
        <taxon>Nematoda</taxon>
        <taxon>Chromadorea</taxon>
        <taxon>Rhabditida</taxon>
        <taxon>Rhabditina</taxon>
        <taxon>Rhabditomorpha</taxon>
        <taxon>Strongyloidea</taxon>
        <taxon>Metastrongylidae</taxon>
        <taxon>Parelaphostrongylus</taxon>
    </lineage>
</organism>
<accession>A0AAD5WLJ0</accession>
<evidence type="ECO:0000256" key="1">
    <source>
        <dbReference type="SAM" id="MobiDB-lite"/>
    </source>
</evidence>
<evidence type="ECO:0000313" key="3">
    <source>
        <dbReference type="Proteomes" id="UP001196413"/>
    </source>
</evidence>
<protein>
    <submittedName>
        <fullName evidence="2">Uncharacterized protein</fullName>
    </submittedName>
</protein>
<reference evidence="2" key="1">
    <citation type="submission" date="2021-06" db="EMBL/GenBank/DDBJ databases">
        <title>Parelaphostrongylus tenuis whole genome reference sequence.</title>
        <authorList>
            <person name="Garwood T.J."/>
            <person name="Larsen P.A."/>
            <person name="Fountain-Jones N.M."/>
            <person name="Garbe J.R."/>
            <person name="Macchietto M.G."/>
            <person name="Kania S.A."/>
            <person name="Gerhold R.W."/>
            <person name="Richards J.E."/>
            <person name="Wolf T.M."/>
        </authorList>
    </citation>
    <scope>NUCLEOTIDE SEQUENCE</scope>
    <source>
        <strain evidence="2">MNPRO001-30</strain>
        <tissue evidence="2">Meninges</tissue>
    </source>
</reference>
<feature type="compositionally biased region" description="Basic and acidic residues" evidence="1">
    <location>
        <begin position="1"/>
        <end position="32"/>
    </location>
</feature>
<gene>
    <name evidence="2" type="ORF">KIN20_036772</name>
</gene>
<dbReference type="Proteomes" id="UP001196413">
    <property type="component" value="Unassembled WGS sequence"/>
</dbReference>
<name>A0AAD5WLJ0_PARTN</name>
<sequence length="79" mass="9019">MNEQKEKMRSGRMSENEGSTRKRSEVNVRMSDKTTQSSTAESEQRRKSSLRSQRRPGREKTVMSSDDVVKTNATAADEH</sequence>